<protein>
    <submittedName>
        <fullName evidence="2">DUF1638 domain-containing protein</fullName>
    </submittedName>
</protein>
<keyword evidence="3" id="KW-1185">Reference proteome</keyword>
<evidence type="ECO:0000313" key="3">
    <source>
        <dbReference type="Proteomes" id="UP001069802"/>
    </source>
</evidence>
<sequence>MSQQATDIKDKGDKTLLIACGAVAREIVALNRINGWDHLEITCLPAIWHNTPDKIPNGVREKIRENKDIYGNIIVVYGDCGTGGELDRVLEEEGIKRIDGVHCYAFFTGLESFDEMHDNDITCFYLTDYLTRHFDTLIMDGMGISKHPELLPMYFGNYTKLVYLAQTEDPELQKKAREAADKIGLEYHYRFTGYGELGTLMANASQ</sequence>
<accession>A0ABT4LP64</accession>
<name>A0ABT4LP64_9PROT</name>
<organism evidence="2 3">
    <name type="scientific">Kiloniella laminariae</name>
    <dbReference type="NCBI Taxonomy" id="454162"/>
    <lineage>
        <taxon>Bacteria</taxon>
        <taxon>Pseudomonadati</taxon>
        <taxon>Pseudomonadota</taxon>
        <taxon>Alphaproteobacteria</taxon>
        <taxon>Rhodospirillales</taxon>
        <taxon>Kiloniellaceae</taxon>
        <taxon>Kiloniella</taxon>
    </lineage>
</organism>
<proteinExistence type="predicted"/>
<dbReference type="EMBL" id="JAPWGY010000012">
    <property type="protein sequence ID" value="MCZ4282872.1"/>
    <property type="molecule type" value="Genomic_DNA"/>
</dbReference>
<dbReference type="Proteomes" id="UP001069802">
    <property type="component" value="Unassembled WGS sequence"/>
</dbReference>
<feature type="domain" description="DUF1638" evidence="1">
    <location>
        <begin position="43"/>
        <end position="200"/>
    </location>
</feature>
<dbReference type="InterPro" id="IPR012437">
    <property type="entry name" value="DUF1638"/>
</dbReference>
<evidence type="ECO:0000259" key="1">
    <source>
        <dbReference type="Pfam" id="PF07796"/>
    </source>
</evidence>
<evidence type="ECO:0000313" key="2">
    <source>
        <dbReference type="EMBL" id="MCZ4282872.1"/>
    </source>
</evidence>
<reference evidence="2" key="1">
    <citation type="submission" date="2022-12" db="EMBL/GenBank/DDBJ databases">
        <title>Bacterial isolates from different developmental stages of Nematostella vectensis.</title>
        <authorList>
            <person name="Fraune S."/>
        </authorList>
    </citation>
    <scope>NUCLEOTIDE SEQUENCE</scope>
    <source>
        <strain evidence="2">G21630-S1</strain>
    </source>
</reference>
<gene>
    <name evidence="2" type="ORF">O4H49_18955</name>
</gene>
<comment type="caution">
    <text evidence="2">The sequence shown here is derived from an EMBL/GenBank/DDBJ whole genome shotgun (WGS) entry which is preliminary data.</text>
</comment>
<dbReference type="Pfam" id="PF07796">
    <property type="entry name" value="DUF1638"/>
    <property type="match status" value="1"/>
</dbReference>
<dbReference type="RefSeq" id="WP_269425014.1">
    <property type="nucleotide sequence ID" value="NZ_JAPWGY010000012.1"/>
</dbReference>